<dbReference type="Proteomes" id="UP000245207">
    <property type="component" value="Unassembled WGS sequence"/>
</dbReference>
<evidence type="ECO:0000256" key="1">
    <source>
        <dbReference type="SAM" id="MobiDB-lite"/>
    </source>
</evidence>
<sequence length="112" mass="12118">MGYFRNLWDEALAAKNNPGSNNTLLVSRTITIIRPNTLSGSDSNPPSPAGSSSAASSPLSVTSPREDHKKLTLKKMTTDAARSYESKSPTGYEWFVLLANSLLFANHYNPSS</sequence>
<name>A0A2U1P535_ARTAN</name>
<dbReference type="AlphaFoldDB" id="A0A2U1P535"/>
<accession>A0A2U1P535</accession>
<evidence type="ECO:0000313" key="2">
    <source>
        <dbReference type="EMBL" id="PWA80859.1"/>
    </source>
</evidence>
<protein>
    <submittedName>
        <fullName evidence="2">Dormancyauxin associated</fullName>
    </submittedName>
</protein>
<evidence type="ECO:0000313" key="3">
    <source>
        <dbReference type="Proteomes" id="UP000245207"/>
    </source>
</evidence>
<reference evidence="2 3" key="1">
    <citation type="journal article" date="2018" name="Mol. Plant">
        <title>The genome of Artemisia annua provides insight into the evolution of Asteraceae family and artemisinin biosynthesis.</title>
        <authorList>
            <person name="Shen Q."/>
            <person name="Zhang L."/>
            <person name="Liao Z."/>
            <person name="Wang S."/>
            <person name="Yan T."/>
            <person name="Shi P."/>
            <person name="Liu M."/>
            <person name="Fu X."/>
            <person name="Pan Q."/>
            <person name="Wang Y."/>
            <person name="Lv Z."/>
            <person name="Lu X."/>
            <person name="Zhang F."/>
            <person name="Jiang W."/>
            <person name="Ma Y."/>
            <person name="Chen M."/>
            <person name="Hao X."/>
            <person name="Li L."/>
            <person name="Tang Y."/>
            <person name="Lv G."/>
            <person name="Zhou Y."/>
            <person name="Sun X."/>
            <person name="Brodelius P.E."/>
            <person name="Rose J.K.C."/>
            <person name="Tang K."/>
        </authorList>
    </citation>
    <scope>NUCLEOTIDE SEQUENCE [LARGE SCALE GENOMIC DNA]</scope>
    <source>
        <strain evidence="3">cv. Huhao1</strain>
        <tissue evidence="2">Leaf</tissue>
    </source>
</reference>
<comment type="caution">
    <text evidence="2">The sequence shown here is derived from an EMBL/GenBank/DDBJ whole genome shotgun (WGS) entry which is preliminary data.</text>
</comment>
<feature type="region of interest" description="Disordered" evidence="1">
    <location>
        <begin position="35"/>
        <end position="72"/>
    </location>
</feature>
<keyword evidence="3" id="KW-1185">Reference proteome</keyword>
<gene>
    <name evidence="2" type="ORF">CTI12_AA193000</name>
</gene>
<organism evidence="2 3">
    <name type="scientific">Artemisia annua</name>
    <name type="common">Sweet wormwood</name>
    <dbReference type="NCBI Taxonomy" id="35608"/>
    <lineage>
        <taxon>Eukaryota</taxon>
        <taxon>Viridiplantae</taxon>
        <taxon>Streptophyta</taxon>
        <taxon>Embryophyta</taxon>
        <taxon>Tracheophyta</taxon>
        <taxon>Spermatophyta</taxon>
        <taxon>Magnoliopsida</taxon>
        <taxon>eudicotyledons</taxon>
        <taxon>Gunneridae</taxon>
        <taxon>Pentapetalae</taxon>
        <taxon>asterids</taxon>
        <taxon>campanulids</taxon>
        <taxon>Asterales</taxon>
        <taxon>Asteraceae</taxon>
        <taxon>Asteroideae</taxon>
        <taxon>Anthemideae</taxon>
        <taxon>Artemisiinae</taxon>
        <taxon>Artemisia</taxon>
    </lineage>
</organism>
<proteinExistence type="predicted"/>
<dbReference type="EMBL" id="PKPP01001663">
    <property type="protein sequence ID" value="PWA80859.1"/>
    <property type="molecule type" value="Genomic_DNA"/>
</dbReference>
<feature type="compositionally biased region" description="Low complexity" evidence="1">
    <location>
        <begin position="39"/>
        <end position="63"/>
    </location>
</feature>